<evidence type="ECO:0000256" key="1">
    <source>
        <dbReference type="SAM" id="MobiDB-lite"/>
    </source>
</evidence>
<sequence length="508" mass="57117">MIRVEVLVGPPGCGKTNELLVEMTSVPGRYVFALPTMELIGEKLLDLSREAAKSGTEPVIRPIHSRAESRRSLGVTREITDAIDEYSSLPHVILIITHEALMQTDFTCAEGGRWHMRIDEVPSAAVAGEFRIPSSARFFEAAYALTPTDEAGWHRVSLAGNAPTMADMMADDLVKGLAAFHKRSKSPQGVFVDVADWRDARDRGRTVRWWSAWTPAELAPFATSVIAASGFFHSITCLATRKWFGDEVEFVRREVGATAFRREPKVRIRYFTRGHRGSTEWWFPKASKKHLDGKRCLAAVSRHLEGVHDLGYWSGNAEVVNYFEERLPGKQVRPKVAGSNQYRHLTSCAFIYSSKTRPEDAILLGVFGLTRDEVERAREQEDIWQFVMRGAIRMAEFDGIYTVYLYDLWQAEVLARMLGEAGISADVTLEPMEEAGILDVQRPKPGPKPDAKAAVADMSFEQQEDERRAADRLRKQRQRERDRTAKAAEGTLRARGRPKKSDGPEARP</sequence>
<reference evidence="2" key="1">
    <citation type="submission" date="2020-02" db="EMBL/GenBank/DDBJ databases">
        <authorList>
            <person name="Meier V. D."/>
        </authorList>
    </citation>
    <scope>NUCLEOTIDE SEQUENCE</scope>
    <source>
        <strain evidence="2">AVDCRST_MAG27</strain>
    </source>
</reference>
<feature type="compositionally biased region" description="Basic and acidic residues" evidence="1">
    <location>
        <begin position="499"/>
        <end position="508"/>
    </location>
</feature>
<organism evidence="2">
    <name type="scientific">uncultured Craurococcus sp</name>
    <dbReference type="NCBI Taxonomy" id="1135998"/>
    <lineage>
        <taxon>Bacteria</taxon>
        <taxon>Pseudomonadati</taxon>
        <taxon>Pseudomonadota</taxon>
        <taxon>Alphaproteobacteria</taxon>
        <taxon>Acetobacterales</taxon>
        <taxon>Acetobacteraceae</taxon>
        <taxon>Craurococcus</taxon>
        <taxon>environmental samples</taxon>
    </lineage>
</organism>
<feature type="compositionally biased region" description="Basic and acidic residues" evidence="1">
    <location>
        <begin position="465"/>
        <end position="486"/>
    </location>
</feature>
<proteinExistence type="predicted"/>
<gene>
    <name evidence="2" type="ORF">AVDCRST_MAG27-3350</name>
</gene>
<evidence type="ECO:0000313" key="2">
    <source>
        <dbReference type="EMBL" id="CAA9265834.1"/>
    </source>
</evidence>
<name>A0A6J4J375_9PROT</name>
<protein>
    <submittedName>
        <fullName evidence="2">Uncharacterized protein</fullName>
    </submittedName>
</protein>
<dbReference type="EMBL" id="CADCTD010000126">
    <property type="protein sequence ID" value="CAA9265834.1"/>
    <property type="molecule type" value="Genomic_DNA"/>
</dbReference>
<feature type="region of interest" description="Disordered" evidence="1">
    <location>
        <begin position="436"/>
        <end position="508"/>
    </location>
</feature>
<dbReference type="AlphaFoldDB" id="A0A6J4J375"/>
<accession>A0A6J4J375</accession>